<gene>
    <name evidence="2" type="ORF">LY89DRAFT_70222</name>
</gene>
<feature type="compositionally biased region" description="Polar residues" evidence="1">
    <location>
        <begin position="81"/>
        <end position="96"/>
    </location>
</feature>
<name>A0A194XA37_MOLSC</name>
<reference evidence="2 3" key="1">
    <citation type="submission" date="2015-10" db="EMBL/GenBank/DDBJ databases">
        <title>Full genome of DAOMC 229536 Phialocephala scopiformis, a fungal endophyte of spruce producing the potent anti-insectan compound rugulosin.</title>
        <authorList>
            <consortium name="DOE Joint Genome Institute"/>
            <person name="Walker A.K."/>
            <person name="Frasz S.L."/>
            <person name="Seifert K.A."/>
            <person name="Miller J.D."/>
            <person name="Mondo S.J."/>
            <person name="Labutti K."/>
            <person name="Lipzen A."/>
            <person name="Dockter R."/>
            <person name="Kennedy M."/>
            <person name="Grigoriev I.V."/>
            <person name="Spatafora J.W."/>
        </authorList>
    </citation>
    <scope>NUCLEOTIDE SEQUENCE [LARGE SCALE GENOMIC DNA]</scope>
    <source>
        <strain evidence="2 3">CBS 120377</strain>
    </source>
</reference>
<evidence type="ECO:0000256" key="1">
    <source>
        <dbReference type="SAM" id="MobiDB-lite"/>
    </source>
</evidence>
<evidence type="ECO:0000313" key="2">
    <source>
        <dbReference type="EMBL" id="KUJ17031.1"/>
    </source>
</evidence>
<organism evidence="2 3">
    <name type="scientific">Mollisia scopiformis</name>
    <name type="common">Conifer needle endophyte fungus</name>
    <name type="synonym">Phialocephala scopiformis</name>
    <dbReference type="NCBI Taxonomy" id="149040"/>
    <lineage>
        <taxon>Eukaryota</taxon>
        <taxon>Fungi</taxon>
        <taxon>Dikarya</taxon>
        <taxon>Ascomycota</taxon>
        <taxon>Pezizomycotina</taxon>
        <taxon>Leotiomycetes</taxon>
        <taxon>Helotiales</taxon>
        <taxon>Mollisiaceae</taxon>
        <taxon>Mollisia</taxon>
    </lineage>
</organism>
<keyword evidence="3" id="KW-1185">Reference proteome</keyword>
<feature type="region of interest" description="Disordered" evidence="1">
    <location>
        <begin position="1"/>
        <end position="96"/>
    </location>
</feature>
<dbReference type="GeneID" id="28826966"/>
<dbReference type="AlphaFoldDB" id="A0A194XA37"/>
<feature type="compositionally biased region" description="Basic residues" evidence="1">
    <location>
        <begin position="25"/>
        <end position="36"/>
    </location>
</feature>
<dbReference type="Proteomes" id="UP000070700">
    <property type="component" value="Unassembled WGS sequence"/>
</dbReference>
<proteinExistence type="predicted"/>
<dbReference type="EMBL" id="KQ947415">
    <property type="protein sequence ID" value="KUJ17031.1"/>
    <property type="molecule type" value="Genomic_DNA"/>
</dbReference>
<evidence type="ECO:0000313" key="3">
    <source>
        <dbReference type="Proteomes" id="UP000070700"/>
    </source>
</evidence>
<accession>A0A194XA37</accession>
<dbReference type="KEGG" id="psco:LY89DRAFT_70222"/>
<protein>
    <submittedName>
        <fullName evidence="2">Uncharacterized protein</fullName>
    </submittedName>
</protein>
<dbReference type="RefSeq" id="XP_018071386.1">
    <property type="nucleotide sequence ID" value="XM_018217240.1"/>
</dbReference>
<sequence>MDERRRPHKKEGANASSSSPEPTRVKSKSKPQRKKGVERQQVATSGPVFRDRVLSKRITKPVTVKKSSQRGRRRLGGSDANIETSAQPARAGSRSTEILGSEVPSDAIAKNTRRSTKLKAIAESSATGVDDDMGAQQDDTDFMALTDRETLLSKEIHELKQRCEKQKVRIAATRIALHAQQTELQQIQLSLENTRGEYNTVQTNLQQLQF</sequence>
<dbReference type="InParanoid" id="A0A194XA37"/>